<dbReference type="InterPro" id="IPR019004">
    <property type="entry name" value="YqeY/Aim41"/>
</dbReference>
<accession>A0A931FF68</accession>
<dbReference type="InterPro" id="IPR042184">
    <property type="entry name" value="YqeY/Aim41_N"/>
</dbReference>
<dbReference type="RefSeq" id="WP_196193298.1">
    <property type="nucleotide sequence ID" value="NZ_JADPRT010000003.1"/>
</dbReference>
<dbReference type="AlphaFoldDB" id="A0A931FF68"/>
<evidence type="ECO:0000313" key="1">
    <source>
        <dbReference type="EMBL" id="MBF9068134.1"/>
    </source>
</evidence>
<reference evidence="1" key="1">
    <citation type="submission" date="2020-11" db="EMBL/GenBank/DDBJ databases">
        <title>Isolation and identification of active actinomycetes.</title>
        <authorList>
            <person name="Yu B."/>
        </authorList>
    </citation>
    <scope>NUCLEOTIDE SEQUENCE</scope>
    <source>
        <strain evidence="1">NEAU-YB345</strain>
    </source>
</reference>
<name>A0A931FF68_9ACTN</name>
<dbReference type="Gene3D" id="1.10.1510.10">
    <property type="entry name" value="Uncharacterised protein YqeY/AIM41 PF09424, N-terminal domain"/>
    <property type="match status" value="1"/>
</dbReference>
<protein>
    <submittedName>
        <fullName evidence="1">GatB/YqeY domain-containing protein</fullName>
    </submittedName>
</protein>
<sequence length="128" mass="13665">MTTNETVVPIRQRLRDALTVALKGRDRVAASVLRATLGAIENAEAVERPEPGRAEGERPGSLAIEATPLGVGAAEVDRRVLTEADVRAIVRAEVAEREAAVEACERAGRGEQAERLRAELNVLVAFGD</sequence>
<dbReference type="PANTHER" id="PTHR28055:SF1">
    <property type="entry name" value="ALTERED INHERITANCE OF MITOCHONDRIA PROTEIN 41, MITOCHONDRIAL"/>
    <property type="match status" value="1"/>
</dbReference>
<proteinExistence type="predicted"/>
<dbReference type="Proteomes" id="UP000657385">
    <property type="component" value="Unassembled WGS sequence"/>
</dbReference>
<organism evidence="1 2">
    <name type="scientific">Streptacidiphilus fuscans</name>
    <dbReference type="NCBI Taxonomy" id="2789292"/>
    <lineage>
        <taxon>Bacteria</taxon>
        <taxon>Bacillati</taxon>
        <taxon>Actinomycetota</taxon>
        <taxon>Actinomycetes</taxon>
        <taxon>Kitasatosporales</taxon>
        <taxon>Streptomycetaceae</taxon>
        <taxon>Streptacidiphilus</taxon>
    </lineage>
</organism>
<evidence type="ECO:0000313" key="2">
    <source>
        <dbReference type="Proteomes" id="UP000657385"/>
    </source>
</evidence>
<gene>
    <name evidence="1" type="ORF">I2501_08785</name>
</gene>
<dbReference type="PANTHER" id="PTHR28055">
    <property type="entry name" value="ALTERED INHERITANCE OF MITOCHONDRIA PROTEIN 41, MITOCHONDRIAL"/>
    <property type="match status" value="1"/>
</dbReference>
<dbReference type="EMBL" id="JADPRT010000003">
    <property type="protein sequence ID" value="MBF9068134.1"/>
    <property type="molecule type" value="Genomic_DNA"/>
</dbReference>
<comment type="caution">
    <text evidence="1">The sequence shown here is derived from an EMBL/GenBank/DDBJ whole genome shotgun (WGS) entry which is preliminary data.</text>
</comment>
<keyword evidence="2" id="KW-1185">Reference proteome</keyword>